<protein>
    <recommendedName>
        <fullName evidence="1">C2H2-type domain-containing protein</fullName>
    </recommendedName>
</protein>
<sequence length="289" mass="34211">MKQPRLDYGQLLVTLTISFLSQHLPICGHPVTEDSGGPGDRPPTRSSILMTRLSPRLLTIPDLNALTDPEEMILVHKNTIIQLTERSTKINKAAMKAMRSIWAYNMTSPKYRKTIVPHRVVLNETMTAKEHEDLQFLRWREPFLMSPAELHYYGDLRKKHNYHFHRKCPSCRQIVLDTYEQYQLHSFEYDERGYVRCVTAPPRERYDHACYMCPAEFIHFDDFARHLVTHSVQFAKYSNWTYPYTHPPMRARRKTTIEIWGPGEEDKIYFNKWPAEDESTDLPPWKRGW</sequence>
<reference evidence="2" key="1">
    <citation type="submission" date="2021-05" db="EMBL/GenBank/DDBJ databases">
        <authorList>
            <person name="Alioto T."/>
            <person name="Alioto T."/>
            <person name="Gomez Garrido J."/>
        </authorList>
    </citation>
    <scope>NUCLEOTIDE SEQUENCE</scope>
</reference>
<dbReference type="EMBL" id="HBUF01399361">
    <property type="protein sequence ID" value="CAG6736451.1"/>
    <property type="molecule type" value="Transcribed_RNA"/>
</dbReference>
<dbReference type="InterPro" id="IPR013087">
    <property type="entry name" value="Znf_C2H2_type"/>
</dbReference>
<organism evidence="2">
    <name type="scientific">Cacopsylla melanoneura</name>
    <dbReference type="NCBI Taxonomy" id="428564"/>
    <lineage>
        <taxon>Eukaryota</taxon>
        <taxon>Metazoa</taxon>
        <taxon>Ecdysozoa</taxon>
        <taxon>Arthropoda</taxon>
        <taxon>Hexapoda</taxon>
        <taxon>Insecta</taxon>
        <taxon>Pterygota</taxon>
        <taxon>Neoptera</taxon>
        <taxon>Paraneoptera</taxon>
        <taxon>Hemiptera</taxon>
        <taxon>Sternorrhyncha</taxon>
        <taxon>Psylloidea</taxon>
        <taxon>Psyllidae</taxon>
        <taxon>Psyllinae</taxon>
        <taxon>Cacopsylla</taxon>
    </lineage>
</organism>
<evidence type="ECO:0000259" key="1">
    <source>
        <dbReference type="PROSITE" id="PS00028"/>
    </source>
</evidence>
<name>A0A8D9E0P2_9HEMI</name>
<accession>A0A8D9E0P2</accession>
<dbReference type="AlphaFoldDB" id="A0A8D9E0P2"/>
<feature type="domain" description="C2H2-type" evidence="1">
    <location>
        <begin position="210"/>
        <end position="230"/>
    </location>
</feature>
<dbReference type="PROSITE" id="PS00028">
    <property type="entry name" value="ZINC_FINGER_C2H2_1"/>
    <property type="match status" value="1"/>
</dbReference>
<evidence type="ECO:0000313" key="2">
    <source>
        <dbReference type="EMBL" id="CAG6736453.1"/>
    </source>
</evidence>
<dbReference type="EMBL" id="HBUF01399363">
    <property type="protein sequence ID" value="CAG6736453.1"/>
    <property type="molecule type" value="Transcribed_RNA"/>
</dbReference>
<dbReference type="EMBL" id="HBUF01568092">
    <property type="protein sequence ID" value="CAG6765402.1"/>
    <property type="molecule type" value="Transcribed_RNA"/>
</dbReference>
<proteinExistence type="predicted"/>